<protein>
    <recommendedName>
        <fullName evidence="3">Nucleotidyl transferase AbiEii/AbiGii toxin family protein</fullName>
    </recommendedName>
</protein>
<dbReference type="Proteomes" id="UP000235786">
    <property type="component" value="Unassembled WGS sequence"/>
</dbReference>
<accession>A0A2J6RBC1</accession>
<organism evidence="1 2">
    <name type="scientific">Hyaloscypha variabilis (strain UAMH 11265 / GT02V1 / F)</name>
    <name type="common">Meliniomyces variabilis</name>
    <dbReference type="NCBI Taxonomy" id="1149755"/>
    <lineage>
        <taxon>Eukaryota</taxon>
        <taxon>Fungi</taxon>
        <taxon>Dikarya</taxon>
        <taxon>Ascomycota</taxon>
        <taxon>Pezizomycotina</taxon>
        <taxon>Leotiomycetes</taxon>
        <taxon>Helotiales</taxon>
        <taxon>Hyaloscyphaceae</taxon>
        <taxon>Hyaloscypha</taxon>
        <taxon>Hyaloscypha variabilis</taxon>
    </lineage>
</organism>
<keyword evidence="2" id="KW-1185">Reference proteome</keyword>
<sequence length="319" mass="36538">MVFENFSTQWYRDPDKFYDDPDPAAQPRGPRAYPVYIPQVPNHQLSVVSKLKRTLPTPAEITEAIAKLSAVMTYVTGAYGLMGGSAVLCYAKHFGFPTRPTPDINFIVMPDLDIRIGAEQVARILCAEEFSASFAAKRVAGVDIPQVKVMRGRIEVLVDVEIYDRYTWEERRADYDLRWAQNERLQLVVGGTRPGETDEETIRRTVLLMNAPWMLRQKILTWNDREGLQRANDKLDIETLCDVMNRANKTLVLSNKSDIKKLKAFMKEFDNDPMVLSSVIDCPEVFGPWYNLKWVRRTFAAFLFFAAPLAIDYYTSTTE</sequence>
<evidence type="ECO:0000313" key="2">
    <source>
        <dbReference type="Proteomes" id="UP000235786"/>
    </source>
</evidence>
<dbReference type="AlphaFoldDB" id="A0A2J6RBC1"/>
<evidence type="ECO:0000313" key="1">
    <source>
        <dbReference type="EMBL" id="PMD35815.1"/>
    </source>
</evidence>
<evidence type="ECO:0008006" key="3">
    <source>
        <dbReference type="Google" id="ProtNLM"/>
    </source>
</evidence>
<reference evidence="1 2" key="1">
    <citation type="submission" date="2016-04" db="EMBL/GenBank/DDBJ databases">
        <title>A degradative enzymes factory behind the ericoid mycorrhizal symbiosis.</title>
        <authorList>
            <consortium name="DOE Joint Genome Institute"/>
            <person name="Martino E."/>
            <person name="Morin E."/>
            <person name="Grelet G."/>
            <person name="Kuo A."/>
            <person name="Kohler A."/>
            <person name="Daghino S."/>
            <person name="Barry K."/>
            <person name="Choi C."/>
            <person name="Cichocki N."/>
            <person name="Clum A."/>
            <person name="Copeland A."/>
            <person name="Hainaut M."/>
            <person name="Haridas S."/>
            <person name="Labutti K."/>
            <person name="Lindquist E."/>
            <person name="Lipzen A."/>
            <person name="Khouja H.-R."/>
            <person name="Murat C."/>
            <person name="Ohm R."/>
            <person name="Olson A."/>
            <person name="Spatafora J."/>
            <person name="Veneault-Fourrey C."/>
            <person name="Henrissat B."/>
            <person name="Grigoriev I."/>
            <person name="Martin F."/>
            <person name="Perotto S."/>
        </authorList>
    </citation>
    <scope>NUCLEOTIDE SEQUENCE [LARGE SCALE GENOMIC DNA]</scope>
    <source>
        <strain evidence="1 2">F</strain>
    </source>
</reference>
<name>A0A2J6RBC1_HYAVF</name>
<gene>
    <name evidence="1" type="ORF">L207DRAFT_569239</name>
</gene>
<proteinExistence type="predicted"/>
<dbReference type="EMBL" id="KZ613951">
    <property type="protein sequence ID" value="PMD35815.1"/>
    <property type="molecule type" value="Genomic_DNA"/>
</dbReference>
<dbReference type="OrthoDB" id="3513709at2759"/>